<gene>
    <name evidence="8" type="ORF">AVL61_08275</name>
</gene>
<dbReference type="PANTHER" id="PTHR33884:SF3">
    <property type="entry name" value="UPF0410 PROTEIN YMGE"/>
    <property type="match status" value="1"/>
</dbReference>
<dbReference type="Pfam" id="PF04226">
    <property type="entry name" value="Transgly_assoc"/>
    <property type="match status" value="1"/>
</dbReference>
<keyword evidence="6 7" id="KW-0472">Membrane</keyword>
<name>A0A0W8IMF4_KOCRO</name>
<evidence type="ECO:0000256" key="5">
    <source>
        <dbReference type="ARBA" id="ARBA00022989"/>
    </source>
</evidence>
<protein>
    <recommendedName>
        <fullName evidence="10">Transglycosylase</fullName>
    </recommendedName>
</protein>
<sequence length="89" mass="8926">MGIISWIVLGLIAGALAKLIMPGNQGGGILVTMVLGIVGALLGGFLGSLIGIGDLESVFDIGTIITAVVGALIVLFIWGAVTGRKGRTH</sequence>
<evidence type="ECO:0000256" key="7">
    <source>
        <dbReference type="SAM" id="Phobius"/>
    </source>
</evidence>
<feature type="transmembrane region" description="Helical" evidence="7">
    <location>
        <begin position="27"/>
        <end position="46"/>
    </location>
</feature>
<dbReference type="AlphaFoldDB" id="A0A0W8IMF4"/>
<dbReference type="RefSeq" id="WP_058873483.1">
    <property type="nucleotide sequence ID" value="NZ_LQBK01000006.1"/>
</dbReference>
<evidence type="ECO:0000313" key="8">
    <source>
        <dbReference type="EMBL" id="KUG61140.1"/>
    </source>
</evidence>
<evidence type="ECO:0000313" key="9">
    <source>
        <dbReference type="Proteomes" id="UP000053512"/>
    </source>
</evidence>
<dbReference type="InterPro" id="IPR007341">
    <property type="entry name" value="Transgly_assoc"/>
</dbReference>
<evidence type="ECO:0000256" key="1">
    <source>
        <dbReference type="ARBA" id="ARBA00004651"/>
    </source>
</evidence>
<dbReference type="OrthoDB" id="4568405at2"/>
<comment type="similarity">
    <text evidence="2">Belongs to the UPF0410 family.</text>
</comment>
<keyword evidence="3" id="KW-1003">Cell membrane</keyword>
<reference evidence="9" key="1">
    <citation type="submission" date="2015-12" db="EMBL/GenBank/DDBJ databases">
        <authorList>
            <person name="Nair G.R."/>
            <person name="Kaur G."/>
            <person name="Mayilraj S."/>
        </authorList>
    </citation>
    <scope>NUCLEOTIDE SEQUENCE [LARGE SCALE GENOMIC DNA]</scope>
    <source>
        <strain evidence="9">CD08_4</strain>
    </source>
</reference>
<dbReference type="EMBL" id="LQBK01000006">
    <property type="protein sequence ID" value="KUG61140.1"/>
    <property type="molecule type" value="Genomic_DNA"/>
</dbReference>
<evidence type="ECO:0000256" key="6">
    <source>
        <dbReference type="ARBA" id="ARBA00023136"/>
    </source>
</evidence>
<dbReference type="Proteomes" id="UP000053512">
    <property type="component" value="Unassembled WGS sequence"/>
</dbReference>
<evidence type="ECO:0008006" key="10">
    <source>
        <dbReference type="Google" id="ProtNLM"/>
    </source>
</evidence>
<keyword evidence="4 7" id="KW-0812">Transmembrane</keyword>
<proteinExistence type="inferred from homology"/>
<evidence type="ECO:0000256" key="2">
    <source>
        <dbReference type="ARBA" id="ARBA00011006"/>
    </source>
</evidence>
<evidence type="ECO:0000256" key="3">
    <source>
        <dbReference type="ARBA" id="ARBA00022475"/>
    </source>
</evidence>
<accession>A0A0W8IMF4</accession>
<dbReference type="PANTHER" id="PTHR33884">
    <property type="entry name" value="UPF0410 PROTEIN YMGE"/>
    <property type="match status" value="1"/>
</dbReference>
<dbReference type="GO" id="GO:0005886">
    <property type="term" value="C:plasma membrane"/>
    <property type="evidence" value="ECO:0007669"/>
    <property type="project" value="UniProtKB-SubCell"/>
</dbReference>
<comment type="caution">
    <text evidence="8">The sequence shown here is derived from an EMBL/GenBank/DDBJ whole genome shotgun (WGS) entry which is preliminary data.</text>
</comment>
<keyword evidence="5 7" id="KW-1133">Transmembrane helix</keyword>
<comment type="subcellular location">
    <subcellularLocation>
        <location evidence="1">Cell membrane</location>
        <topology evidence="1">Multi-pass membrane protein</topology>
    </subcellularLocation>
</comment>
<evidence type="ECO:0000256" key="4">
    <source>
        <dbReference type="ARBA" id="ARBA00022692"/>
    </source>
</evidence>
<feature type="transmembrane region" description="Helical" evidence="7">
    <location>
        <begin position="58"/>
        <end position="81"/>
    </location>
</feature>
<organism evidence="8 9">
    <name type="scientific">Kocuria rosea subsp. polaris</name>
    <dbReference type="NCBI Taxonomy" id="136273"/>
    <lineage>
        <taxon>Bacteria</taxon>
        <taxon>Bacillati</taxon>
        <taxon>Actinomycetota</taxon>
        <taxon>Actinomycetes</taxon>
        <taxon>Micrococcales</taxon>
        <taxon>Micrococcaceae</taxon>
        <taxon>Kocuria</taxon>
    </lineage>
</organism>